<feature type="domain" description="Condensation" evidence="2">
    <location>
        <begin position="12"/>
        <end position="428"/>
    </location>
</feature>
<dbReference type="InterPro" id="IPR023213">
    <property type="entry name" value="CAT-like_dom_sf"/>
</dbReference>
<protein>
    <recommendedName>
        <fullName evidence="5">Non-ribosomal peptide synthetase</fullName>
    </recommendedName>
</protein>
<evidence type="ECO:0000313" key="4">
    <source>
        <dbReference type="Proteomes" id="UP000261875"/>
    </source>
</evidence>
<dbReference type="InterPro" id="IPR042099">
    <property type="entry name" value="ANL_N_sf"/>
</dbReference>
<gene>
    <name evidence="3" type="ORF">CCS41_13880</name>
</gene>
<dbReference type="FunFam" id="3.40.50.980:FF:000001">
    <property type="entry name" value="Non-ribosomal peptide synthetase"/>
    <property type="match status" value="1"/>
</dbReference>
<keyword evidence="4" id="KW-1185">Reference proteome</keyword>
<keyword evidence="3" id="KW-0614">Plasmid</keyword>
<dbReference type="SUPFAM" id="SSF56801">
    <property type="entry name" value="Acetyl-CoA synthetase-like"/>
    <property type="match status" value="1"/>
</dbReference>
<proteinExistence type="predicted"/>
<dbReference type="Gene3D" id="3.30.559.30">
    <property type="entry name" value="Nonribosomal peptide synthetase, condensation domain"/>
    <property type="match status" value="1"/>
</dbReference>
<dbReference type="GO" id="GO:0003824">
    <property type="term" value="F:catalytic activity"/>
    <property type="evidence" value="ECO:0007669"/>
    <property type="project" value="InterPro"/>
</dbReference>
<dbReference type="AlphaFoldDB" id="A0A2U8IB42"/>
<evidence type="ECO:0000259" key="2">
    <source>
        <dbReference type="Pfam" id="PF00668"/>
    </source>
</evidence>
<dbReference type="GO" id="GO:0044550">
    <property type="term" value="P:secondary metabolite biosynthetic process"/>
    <property type="evidence" value="ECO:0007669"/>
    <property type="project" value="TreeGrafter"/>
</dbReference>
<dbReference type="RefSeq" id="WP_119797827.1">
    <property type="nucleotide sequence ID" value="NZ_CP021660.1"/>
</dbReference>
<dbReference type="PROSITE" id="PS00455">
    <property type="entry name" value="AMP_BINDING"/>
    <property type="match status" value="1"/>
</dbReference>
<feature type="domain" description="AMP-dependent synthetase/ligase" evidence="1">
    <location>
        <begin position="466"/>
        <end position="710"/>
    </location>
</feature>
<dbReference type="PANTHER" id="PTHR45527">
    <property type="entry name" value="NONRIBOSOMAL PEPTIDE SYNTHETASE"/>
    <property type="match status" value="1"/>
</dbReference>
<dbReference type="Gene3D" id="3.30.559.10">
    <property type="entry name" value="Chloramphenicol acetyltransferase-like domain"/>
    <property type="match status" value="1"/>
</dbReference>
<dbReference type="GO" id="GO:0031177">
    <property type="term" value="F:phosphopantetheine binding"/>
    <property type="evidence" value="ECO:0007669"/>
    <property type="project" value="TreeGrafter"/>
</dbReference>
<dbReference type="InterPro" id="IPR000873">
    <property type="entry name" value="AMP-dep_synth/lig_dom"/>
</dbReference>
<dbReference type="SUPFAM" id="SSF52777">
    <property type="entry name" value="CoA-dependent acyltransferases"/>
    <property type="match status" value="2"/>
</dbReference>
<dbReference type="Proteomes" id="UP000261875">
    <property type="component" value="Plasmid p5D_Fsymbiotica-1"/>
</dbReference>
<evidence type="ECO:0000259" key="1">
    <source>
        <dbReference type="Pfam" id="PF00501"/>
    </source>
</evidence>
<dbReference type="PANTHER" id="PTHR45527:SF14">
    <property type="entry name" value="PLIPASTATIN SYNTHASE SUBUNIT B"/>
    <property type="match status" value="1"/>
</dbReference>
<accession>A0A2U8IB42</accession>
<reference evidence="3 4" key="1">
    <citation type="submission" date="2017-05" db="EMBL/GenBank/DDBJ databases">
        <title>Genome sequence of Candidatus Fukatsuia symbiotica and Candidatus Hamiltonella defensa from Acyrthosiphon pisum strain 5D.</title>
        <authorList>
            <person name="Patel V.A."/>
            <person name="Chevignon G."/>
            <person name="Russell J.A."/>
            <person name="Oliver K.M."/>
        </authorList>
    </citation>
    <scope>NUCLEOTIDE SEQUENCE [LARGE SCALE GENOMIC DNA]</scope>
    <source>
        <strain evidence="3 4">5D</strain>
        <plasmid evidence="4">p5d_fsymbiotica-1</plasmid>
    </source>
</reference>
<dbReference type="OrthoDB" id="9757559at2"/>
<dbReference type="Pfam" id="PF00668">
    <property type="entry name" value="Condensation"/>
    <property type="match status" value="1"/>
</dbReference>
<name>A0A2U8IB42_9GAMM</name>
<dbReference type="Gene3D" id="3.40.50.12780">
    <property type="entry name" value="N-terminal domain of ligase-like"/>
    <property type="match status" value="1"/>
</dbReference>
<dbReference type="InterPro" id="IPR001242">
    <property type="entry name" value="Condensation_dom"/>
</dbReference>
<sequence>MNAISKLNLQIENIYKLTPLQLGVLFHTMYAPDGAAYFEQIFCRLDGDVDLQSLKRALELLSQRYAILRTAIVTKGQRDPRQVVFKNAPIPLIVRDWRDSPAATRQAALVKLLDRDRLQGFRLNRPPLMRIMLVRFGECEWWLVWSYHHLLLDGWSVQLLLRDFFELVVNGHAGPVPNPFSDYLAWLDRQPREDARAFWSNTLGDLTSPTPLGIDRLAAIDAVKDFAESRHSITLPGLTEAAAACQVSMGTILLGAWAVLLGRYAGQDEVTFGLTLSGRAIKLQGVDRMVGLLINTLPLRLQLPRHRMLADWLTEVQQAQFALLPYSYCGLSEIHACSSVASGSPLFESLVAIDNFPLGDLQVSEQLPFEVSSVDMMERTNYPISLTMVPNASGVSLKLGYDRSRVSDESATALAANYEHLLSEITTKSGLTVGKWAACLGWAEVPAARVDLLEGAEFTSDLCTLFESSVSRHGARPAVSYERQILSYVELDEAANRLAWRLRELGVGVGEQESLVGLSAERGLGLVVGVLGILKAGGTYVPLDPAYPSERLAYLVKDSGVQVVVGDTAGWAALGEAGAFRRVCLDEQALELRSDAPPRRLHPQQAAYVIYTSGSTGQPKGCVVSHANVVRLFAATRDHGFSTKDVWTLFHSYAFDFSVWEMWGALLHGGRLVVVPYLVSRDPEQFAQLLEAERVSVLSQTPAAFRQLLGSPWIMPTPICGWWCLAARCWSRTA</sequence>
<evidence type="ECO:0000313" key="3">
    <source>
        <dbReference type="EMBL" id="AWK15515.1"/>
    </source>
</evidence>
<dbReference type="InterPro" id="IPR020845">
    <property type="entry name" value="AMP-binding_CS"/>
</dbReference>
<dbReference type="EMBL" id="CP021660">
    <property type="protein sequence ID" value="AWK15515.1"/>
    <property type="molecule type" value="Genomic_DNA"/>
</dbReference>
<dbReference type="KEGG" id="fsm:CCS41_13880"/>
<organism evidence="3 4">
    <name type="scientific">Candidatus Fukatsuia symbiotica</name>
    <dbReference type="NCBI Taxonomy" id="1878942"/>
    <lineage>
        <taxon>Bacteria</taxon>
        <taxon>Pseudomonadati</taxon>
        <taxon>Pseudomonadota</taxon>
        <taxon>Gammaproteobacteria</taxon>
        <taxon>Enterobacterales</taxon>
        <taxon>Yersiniaceae</taxon>
        <taxon>Candidatus Fukatsuia</taxon>
    </lineage>
</organism>
<dbReference type="GO" id="GO:0005829">
    <property type="term" value="C:cytosol"/>
    <property type="evidence" value="ECO:0007669"/>
    <property type="project" value="TreeGrafter"/>
</dbReference>
<dbReference type="Pfam" id="PF00501">
    <property type="entry name" value="AMP-binding"/>
    <property type="match status" value="1"/>
</dbReference>
<dbReference type="GO" id="GO:0043041">
    <property type="term" value="P:amino acid activation for nonribosomal peptide biosynthetic process"/>
    <property type="evidence" value="ECO:0007669"/>
    <property type="project" value="TreeGrafter"/>
</dbReference>
<evidence type="ECO:0008006" key="5">
    <source>
        <dbReference type="Google" id="ProtNLM"/>
    </source>
</evidence>
<geneLocation type="plasmid" evidence="4">
    <name>p5d_fsymbiotica-1</name>
</geneLocation>